<evidence type="ECO:0000313" key="2">
    <source>
        <dbReference type="Proteomes" id="UP000235145"/>
    </source>
</evidence>
<proteinExistence type="predicted"/>
<sequence>MDSEIKALGINIEGIQMVDTTTKPNRQSVGSHFQPGEYDDASPVLFAEGNEHHVEVRPKVISGLPVFRGHKTDDPYNHLYEFLAIANANTP</sequence>
<gene>
    <name evidence="1" type="ORF">LSAT_V11C600325600</name>
</gene>
<keyword evidence="2" id="KW-1185">Reference proteome</keyword>
<comment type="caution">
    <text evidence="1">The sequence shown here is derived from an EMBL/GenBank/DDBJ whole genome shotgun (WGS) entry which is preliminary data.</text>
</comment>
<accession>A0A9R1V5R2</accession>
<reference evidence="1 2" key="1">
    <citation type="journal article" date="2017" name="Nat. Commun.">
        <title>Genome assembly with in vitro proximity ligation data and whole-genome triplication in lettuce.</title>
        <authorList>
            <person name="Reyes-Chin-Wo S."/>
            <person name="Wang Z."/>
            <person name="Yang X."/>
            <person name="Kozik A."/>
            <person name="Arikit S."/>
            <person name="Song C."/>
            <person name="Xia L."/>
            <person name="Froenicke L."/>
            <person name="Lavelle D.O."/>
            <person name="Truco M.J."/>
            <person name="Xia R."/>
            <person name="Zhu S."/>
            <person name="Xu C."/>
            <person name="Xu H."/>
            <person name="Xu X."/>
            <person name="Cox K."/>
            <person name="Korf I."/>
            <person name="Meyers B.C."/>
            <person name="Michelmore R.W."/>
        </authorList>
    </citation>
    <scope>NUCLEOTIDE SEQUENCE [LARGE SCALE GENOMIC DNA]</scope>
    <source>
        <strain evidence="2">cv. Salinas</strain>
        <tissue evidence="1">Seedlings</tissue>
    </source>
</reference>
<protein>
    <submittedName>
        <fullName evidence="1">Uncharacterized protein</fullName>
    </submittedName>
</protein>
<organism evidence="1 2">
    <name type="scientific">Lactuca sativa</name>
    <name type="common">Garden lettuce</name>
    <dbReference type="NCBI Taxonomy" id="4236"/>
    <lineage>
        <taxon>Eukaryota</taxon>
        <taxon>Viridiplantae</taxon>
        <taxon>Streptophyta</taxon>
        <taxon>Embryophyta</taxon>
        <taxon>Tracheophyta</taxon>
        <taxon>Spermatophyta</taxon>
        <taxon>Magnoliopsida</taxon>
        <taxon>eudicotyledons</taxon>
        <taxon>Gunneridae</taxon>
        <taxon>Pentapetalae</taxon>
        <taxon>asterids</taxon>
        <taxon>campanulids</taxon>
        <taxon>Asterales</taxon>
        <taxon>Asteraceae</taxon>
        <taxon>Cichorioideae</taxon>
        <taxon>Cichorieae</taxon>
        <taxon>Lactucinae</taxon>
        <taxon>Lactuca</taxon>
    </lineage>
</organism>
<dbReference type="Proteomes" id="UP000235145">
    <property type="component" value="Unassembled WGS sequence"/>
</dbReference>
<name>A0A9R1V5R2_LACSA</name>
<evidence type="ECO:0000313" key="1">
    <source>
        <dbReference type="EMBL" id="KAJ0199017.1"/>
    </source>
</evidence>
<dbReference type="EMBL" id="NBSK02000006">
    <property type="protein sequence ID" value="KAJ0199017.1"/>
    <property type="molecule type" value="Genomic_DNA"/>
</dbReference>
<dbReference type="AlphaFoldDB" id="A0A9R1V5R2"/>